<name>A0A9E2L7K1_9BACT</name>
<dbReference type="PRINTS" id="PR01590">
    <property type="entry name" value="HTHFIS"/>
</dbReference>
<dbReference type="GO" id="GO:0043565">
    <property type="term" value="F:sequence-specific DNA binding"/>
    <property type="evidence" value="ECO:0007669"/>
    <property type="project" value="InterPro"/>
</dbReference>
<dbReference type="InterPro" id="IPR002197">
    <property type="entry name" value="HTH_Fis"/>
</dbReference>
<gene>
    <name evidence="4" type="ORF">H9789_05170</name>
</gene>
<comment type="caution">
    <text evidence="4">The sequence shown here is derived from an EMBL/GenBank/DDBJ whole genome shotgun (WGS) entry which is preliminary data.</text>
</comment>
<evidence type="ECO:0000313" key="5">
    <source>
        <dbReference type="Proteomes" id="UP000823865"/>
    </source>
</evidence>
<organism evidence="4 5">
    <name type="scientific">Candidatus Paraprevotella stercoravium</name>
    <dbReference type="NCBI Taxonomy" id="2838725"/>
    <lineage>
        <taxon>Bacteria</taxon>
        <taxon>Pseudomonadati</taxon>
        <taxon>Bacteroidota</taxon>
        <taxon>Bacteroidia</taxon>
        <taxon>Bacteroidales</taxon>
        <taxon>Prevotellaceae</taxon>
        <taxon>Paraprevotella</taxon>
    </lineage>
</organism>
<dbReference type="Gene3D" id="1.10.10.60">
    <property type="entry name" value="Homeodomain-like"/>
    <property type="match status" value="1"/>
</dbReference>
<dbReference type="GO" id="GO:0000160">
    <property type="term" value="P:phosphorelay signal transduction system"/>
    <property type="evidence" value="ECO:0007669"/>
    <property type="project" value="InterPro"/>
</dbReference>
<evidence type="ECO:0000256" key="2">
    <source>
        <dbReference type="PROSITE-ProRule" id="PRU00169"/>
    </source>
</evidence>
<dbReference type="PANTHER" id="PTHR44591:SF3">
    <property type="entry name" value="RESPONSE REGULATORY DOMAIN-CONTAINING PROTEIN"/>
    <property type="match status" value="1"/>
</dbReference>
<reference evidence="4" key="1">
    <citation type="journal article" date="2021" name="PeerJ">
        <title>Extensive microbial diversity within the chicken gut microbiome revealed by metagenomics and culture.</title>
        <authorList>
            <person name="Gilroy R."/>
            <person name="Ravi A."/>
            <person name="Getino M."/>
            <person name="Pursley I."/>
            <person name="Horton D.L."/>
            <person name="Alikhan N.F."/>
            <person name="Baker D."/>
            <person name="Gharbi K."/>
            <person name="Hall N."/>
            <person name="Watson M."/>
            <person name="Adriaenssens E.M."/>
            <person name="Foster-Nyarko E."/>
            <person name="Jarju S."/>
            <person name="Secka A."/>
            <person name="Antonio M."/>
            <person name="Oren A."/>
            <person name="Chaudhuri R.R."/>
            <person name="La Ragione R."/>
            <person name="Hildebrand F."/>
            <person name="Pallen M.J."/>
        </authorList>
    </citation>
    <scope>NUCLEOTIDE SEQUENCE</scope>
    <source>
        <strain evidence="4">G3-2149</strain>
    </source>
</reference>
<evidence type="ECO:0000313" key="4">
    <source>
        <dbReference type="EMBL" id="MBU3853198.1"/>
    </source>
</evidence>
<evidence type="ECO:0000259" key="3">
    <source>
        <dbReference type="PROSITE" id="PS50110"/>
    </source>
</evidence>
<dbReference type="Gene3D" id="3.40.50.2300">
    <property type="match status" value="1"/>
</dbReference>
<dbReference type="EMBL" id="JAHLFU010000100">
    <property type="protein sequence ID" value="MBU3853198.1"/>
    <property type="molecule type" value="Genomic_DNA"/>
</dbReference>
<dbReference type="InterPro" id="IPR009057">
    <property type="entry name" value="Homeodomain-like_sf"/>
</dbReference>
<dbReference type="SUPFAM" id="SSF46689">
    <property type="entry name" value="Homeodomain-like"/>
    <property type="match status" value="1"/>
</dbReference>
<dbReference type="InterPro" id="IPR001789">
    <property type="entry name" value="Sig_transdc_resp-reg_receiver"/>
</dbReference>
<dbReference type="Pfam" id="PF00072">
    <property type="entry name" value="Response_reg"/>
    <property type="match status" value="1"/>
</dbReference>
<dbReference type="InterPro" id="IPR011006">
    <property type="entry name" value="CheY-like_superfamily"/>
</dbReference>
<protein>
    <submittedName>
        <fullName evidence="4">Response regulator</fullName>
    </submittedName>
</protein>
<proteinExistence type="predicted"/>
<dbReference type="PROSITE" id="PS50110">
    <property type="entry name" value="RESPONSE_REGULATORY"/>
    <property type="match status" value="1"/>
</dbReference>
<dbReference type="Pfam" id="PF02954">
    <property type="entry name" value="HTH_8"/>
    <property type="match status" value="1"/>
</dbReference>
<dbReference type="InterPro" id="IPR050595">
    <property type="entry name" value="Bact_response_regulator"/>
</dbReference>
<dbReference type="Proteomes" id="UP000823865">
    <property type="component" value="Unassembled WGS sequence"/>
</dbReference>
<dbReference type="SUPFAM" id="SSF52172">
    <property type="entry name" value="CheY-like"/>
    <property type="match status" value="1"/>
</dbReference>
<feature type="modified residue" description="4-aspartylphosphate" evidence="2">
    <location>
        <position position="55"/>
    </location>
</feature>
<feature type="domain" description="Response regulatory" evidence="3">
    <location>
        <begin position="6"/>
        <end position="125"/>
    </location>
</feature>
<dbReference type="AlphaFoldDB" id="A0A9E2L7K1"/>
<dbReference type="CDD" id="cd00156">
    <property type="entry name" value="REC"/>
    <property type="match status" value="1"/>
</dbReference>
<accession>A0A9E2L7K1</accession>
<evidence type="ECO:0000256" key="1">
    <source>
        <dbReference type="ARBA" id="ARBA00022553"/>
    </source>
</evidence>
<dbReference type="PANTHER" id="PTHR44591">
    <property type="entry name" value="STRESS RESPONSE REGULATOR PROTEIN 1"/>
    <property type="match status" value="1"/>
</dbReference>
<dbReference type="SMART" id="SM00448">
    <property type="entry name" value="REC"/>
    <property type="match status" value="1"/>
</dbReference>
<keyword evidence="1 2" id="KW-0597">Phosphoprotein</keyword>
<sequence length="173" mass="19308">MANYGIILVVDDNPAILTAAKICLDGVFERIITLSKPDSIMVTLNQETIDVILLDMNFTLGVNSGQDGLLWLRMIHRQHPDIPVVLVTAYADVKLAVRGLKTGAVDFVTKPWDNEELVRVLKDAIDNSREVVPLEQVELEHVHKVLDKCHGNISKAAELLGITRQTLYAKMKR</sequence>
<reference evidence="4" key="2">
    <citation type="submission" date="2021-04" db="EMBL/GenBank/DDBJ databases">
        <authorList>
            <person name="Gilroy R."/>
        </authorList>
    </citation>
    <scope>NUCLEOTIDE SEQUENCE</scope>
    <source>
        <strain evidence="4">G3-2149</strain>
    </source>
</reference>